<dbReference type="AlphaFoldDB" id="A0A448X8Z5"/>
<dbReference type="EMBL" id="CAAALY010118889">
    <property type="protein sequence ID" value="VEL31115.1"/>
    <property type="molecule type" value="Genomic_DNA"/>
</dbReference>
<proteinExistence type="predicted"/>
<comment type="caution">
    <text evidence="2">The sequence shown here is derived from an EMBL/GenBank/DDBJ whole genome shotgun (WGS) entry which is preliminary data.</text>
</comment>
<keyword evidence="3" id="KW-1185">Reference proteome</keyword>
<organism evidence="2 3">
    <name type="scientific">Protopolystoma xenopodis</name>
    <dbReference type="NCBI Taxonomy" id="117903"/>
    <lineage>
        <taxon>Eukaryota</taxon>
        <taxon>Metazoa</taxon>
        <taxon>Spiralia</taxon>
        <taxon>Lophotrochozoa</taxon>
        <taxon>Platyhelminthes</taxon>
        <taxon>Monogenea</taxon>
        <taxon>Polyopisthocotylea</taxon>
        <taxon>Polystomatidea</taxon>
        <taxon>Polystomatidae</taxon>
        <taxon>Protopolystoma</taxon>
    </lineage>
</organism>
<feature type="region of interest" description="Disordered" evidence="1">
    <location>
        <begin position="1"/>
        <end position="30"/>
    </location>
</feature>
<evidence type="ECO:0000313" key="2">
    <source>
        <dbReference type="EMBL" id="VEL31115.1"/>
    </source>
</evidence>
<evidence type="ECO:0000313" key="3">
    <source>
        <dbReference type="Proteomes" id="UP000784294"/>
    </source>
</evidence>
<name>A0A448X8Z5_9PLAT</name>
<accession>A0A448X8Z5</accession>
<reference evidence="2" key="1">
    <citation type="submission" date="2018-11" db="EMBL/GenBank/DDBJ databases">
        <authorList>
            <consortium name="Pathogen Informatics"/>
        </authorList>
    </citation>
    <scope>NUCLEOTIDE SEQUENCE</scope>
</reference>
<gene>
    <name evidence="2" type="ORF">PXEA_LOCUS24555</name>
</gene>
<sequence length="93" mass="10095">MAKHTDNAEYNAGETFENVPSPLSDAGNHDNYSADDFGLGAFYIVSLNTRPSCDNEVNPLLADDVGLGAFYMVSLKTRPSCYNEVNPLQTTSD</sequence>
<protein>
    <submittedName>
        <fullName evidence="2">Uncharacterized protein</fullName>
    </submittedName>
</protein>
<dbReference type="Proteomes" id="UP000784294">
    <property type="component" value="Unassembled WGS sequence"/>
</dbReference>
<evidence type="ECO:0000256" key="1">
    <source>
        <dbReference type="SAM" id="MobiDB-lite"/>
    </source>
</evidence>